<protein>
    <recommendedName>
        <fullName evidence="1">MIF4G domain-containing protein</fullName>
    </recommendedName>
</protein>
<accession>A0ABD1XKT4</accession>
<dbReference type="PANTHER" id="PTHR23253:SF53">
    <property type="entry name" value="EUKARYOTIC TRANSLATION INITIATION FACTOR ISOFORM 4G-1"/>
    <property type="match status" value="1"/>
</dbReference>
<sequence length="290" mass="33142">MIVSLMLHKVAAQSHLPLCTQNLALRLSKLRILGQRGKVRSLRRRRPSIKTVKGILNKLTPEKYQTLLEQLVQARITSPDILQDVVSLVFDKVVLEPTFCPMYAELCVDLSKALSEFPSSEPGEKPITFRRVLLNTCQCEFEGADALGAEIRQMTGPDQELARLEKERNVKLRTLGNIKFIGELFKQKMIPGKLVHTCIQELLGPNPKAILAEENVEMLCQLLSTVDKELDSSEKFKSAVDSYFERLRDLYRSPLLPSPIRFMVRDILDDRANKWVARREEVRARTINEM</sequence>
<dbReference type="InterPro" id="IPR003890">
    <property type="entry name" value="MIF4G-like_typ-3"/>
</dbReference>
<dbReference type="Proteomes" id="UP001605036">
    <property type="component" value="Unassembled WGS sequence"/>
</dbReference>
<proteinExistence type="predicted"/>
<reference evidence="2 3" key="1">
    <citation type="submission" date="2024-09" db="EMBL/GenBank/DDBJ databases">
        <title>Chromosome-scale assembly of Riccia fluitans.</title>
        <authorList>
            <person name="Paukszto L."/>
            <person name="Sawicki J."/>
            <person name="Karawczyk K."/>
            <person name="Piernik-Szablinska J."/>
            <person name="Szczecinska M."/>
            <person name="Mazdziarz M."/>
        </authorList>
    </citation>
    <scope>NUCLEOTIDE SEQUENCE [LARGE SCALE GENOMIC DNA]</scope>
    <source>
        <strain evidence="2">Rf_01</strain>
        <tissue evidence="2">Aerial parts of the thallus</tissue>
    </source>
</reference>
<dbReference type="SMART" id="SM00543">
    <property type="entry name" value="MIF4G"/>
    <property type="match status" value="1"/>
</dbReference>
<evidence type="ECO:0000313" key="2">
    <source>
        <dbReference type="EMBL" id="KAL2609525.1"/>
    </source>
</evidence>
<gene>
    <name evidence="2" type="ORF">R1flu_028098</name>
</gene>
<evidence type="ECO:0000259" key="1">
    <source>
        <dbReference type="SMART" id="SM00543"/>
    </source>
</evidence>
<comment type="caution">
    <text evidence="2">The sequence shown here is derived from an EMBL/GenBank/DDBJ whole genome shotgun (WGS) entry which is preliminary data.</text>
</comment>
<dbReference type="EMBL" id="JBHFFA010000008">
    <property type="protein sequence ID" value="KAL2609525.1"/>
    <property type="molecule type" value="Genomic_DNA"/>
</dbReference>
<dbReference type="AlphaFoldDB" id="A0ABD1XKT4"/>
<organism evidence="2 3">
    <name type="scientific">Riccia fluitans</name>
    <dbReference type="NCBI Taxonomy" id="41844"/>
    <lineage>
        <taxon>Eukaryota</taxon>
        <taxon>Viridiplantae</taxon>
        <taxon>Streptophyta</taxon>
        <taxon>Embryophyta</taxon>
        <taxon>Marchantiophyta</taxon>
        <taxon>Marchantiopsida</taxon>
        <taxon>Marchantiidae</taxon>
        <taxon>Marchantiales</taxon>
        <taxon>Ricciaceae</taxon>
        <taxon>Riccia</taxon>
    </lineage>
</organism>
<dbReference type="PANTHER" id="PTHR23253">
    <property type="entry name" value="EUKARYOTIC TRANSLATION INITIATION FACTOR 4 GAMMA"/>
    <property type="match status" value="1"/>
</dbReference>
<dbReference type="InterPro" id="IPR016024">
    <property type="entry name" value="ARM-type_fold"/>
</dbReference>
<dbReference type="Pfam" id="PF02854">
    <property type="entry name" value="MIF4G"/>
    <property type="match status" value="1"/>
</dbReference>
<dbReference type="SUPFAM" id="SSF48371">
    <property type="entry name" value="ARM repeat"/>
    <property type="match status" value="1"/>
</dbReference>
<evidence type="ECO:0000313" key="3">
    <source>
        <dbReference type="Proteomes" id="UP001605036"/>
    </source>
</evidence>
<name>A0ABD1XKT4_9MARC</name>
<keyword evidence="3" id="KW-1185">Reference proteome</keyword>
<dbReference type="Gene3D" id="1.25.40.180">
    <property type="match status" value="1"/>
</dbReference>
<feature type="domain" description="MIF4G" evidence="1">
    <location>
        <begin position="49"/>
        <end position="274"/>
    </location>
</feature>